<name>A0A2P2L7U7_RHIMU</name>
<organism evidence="1">
    <name type="scientific">Rhizophora mucronata</name>
    <name type="common">Asiatic mangrove</name>
    <dbReference type="NCBI Taxonomy" id="61149"/>
    <lineage>
        <taxon>Eukaryota</taxon>
        <taxon>Viridiplantae</taxon>
        <taxon>Streptophyta</taxon>
        <taxon>Embryophyta</taxon>
        <taxon>Tracheophyta</taxon>
        <taxon>Spermatophyta</taxon>
        <taxon>Magnoliopsida</taxon>
        <taxon>eudicotyledons</taxon>
        <taxon>Gunneridae</taxon>
        <taxon>Pentapetalae</taxon>
        <taxon>rosids</taxon>
        <taxon>fabids</taxon>
        <taxon>Malpighiales</taxon>
        <taxon>Rhizophoraceae</taxon>
        <taxon>Rhizophora</taxon>
    </lineage>
</organism>
<reference evidence="1" key="1">
    <citation type="submission" date="2018-02" db="EMBL/GenBank/DDBJ databases">
        <title>Rhizophora mucronata_Transcriptome.</title>
        <authorList>
            <person name="Meera S.P."/>
            <person name="Sreeshan A."/>
            <person name="Augustine A."/>
        </authorList>
    </citation>
    <scope>NUCLEOTIDE SEQUENCE</scope>
    <source>
        <tissue evidence="1">Leaf</tissue>
    </source>
</reference>
<accession>A0A2P2L7U7</accession>
<dbReference type="EMBL" id="GGEC01033568">
    <property type="protein sequence ID" value="MBX14052.1"/>
    <property type="molecule type" value="Transcribed_RNA"/>
</dbReference>
<proteinExistence type="predicted"/>
<evidence type="ECO:0000313" key="1">
    <source>
        <dbReference type="EMBL" id="MBX14052.1"/>
    </source>
</evidence>
<protein>
    <submittedName>
        <fullName evidence="1">Uncharacterized protein</fullName>
    </submittedName>
</protein>
<sequence>MAERKRFQK</sequence>